<sequence length="38" mass="4202">MGNLSAKAFRFLPLVMHKTDVYLVLNSMGVPYTAKCQG</sequence>
<evidence type="ECO:0000313" key="1">
    <source>
        <dbReference type="EMBL" id="SFD12343.1"/>
    </source>
</evidence>
<keyword evidence="2" id="KW-1185">Reference proteome</keyword>
<dbReference type="Proteomes" id="UP000198598">
    <property type="component" value="Unassembled WGS sequence"/>
</dbReference>
<dbReference type="EMBL" id="FOLQ01000003">
    <property type="protein sequence ID" value="SFD12343.1"/>
    <property type="molecule type" value="Genomic_DNA"/>
</dbReference>
<evidence type="ECO:0000313" key="2">
    <source>
        <dbReference type="Proteomes" id="UP000198598"/>
    </source>
</evidence>
<accession>A0A1I1PZC7</accession>
<dbReference type="AlphaFoldDB" id="A0A1I1PZC7"/>
<proteinExistence type="predicted"/>
<gene>
    <name evidence="1" type="ORF">SAMN05216167_103401</name>
</gene>
<protein>
    <submittedName>
        <fullName evidence="1">Uncharacterized protein</fullName>
    </submittedName>
</protein>
<reference evidence="1 2" key="1">
    <citation type="submission" date="2016-10" db="EMBL/GenBank/DDBJ databases">
        <authorList>
            <person name="de Groot N.N."/>
        </authorList>
    </citation>
    <scope>NUCLEOTIDE SEQUENCE [LARGE SCALE GENOMIC DNA]</scope>
    <source>
        <strain evidence="1 2">DSM 26130</strain>
    </source>
</reference>
<name>A0A1I1PZC7_9BACT</name>
<organism evidence="1 2">
    <name type="scientific">Spirosoma endophyticum</name>
    <dbReference type="NCBI Taxonomy" id="662367"/>
    <lineage>
        <taxon>Bacteria</taxon>
        <taxon>Pseudomonadati</taxon>
        <taxon>Bacteroidota</taxon>
        <taxon>Cytophagia</taxon>
        <taxon>Cytophagales</taxon>
        <taxon>Cytophagaceae</taxon>
        <taxon>Spirosoma</taxon>
    </lineage>
</organism>